<reference evidence="1" key="1">
    <citation type="submission" date="2020-11" db="EMBL/GenBank/DDBJ databases">
        <authorList>
            <consortium name="DOE Joint Genome Institute"/>
            <person name="Ahrendt S."/>
            <person name="Riley R."/>
            <person name="Andreopoulos W."/>
            <person name="Labutti K."/>
            <person name="Pangilinan J."/>
            <person name="Ruiz-Duenas F.J."/>
            <person name="Barrasa J.M."/>
            <person name="Sanchez-Garcia M."/>
            <person name="Camarero S."/>
            <person name="Miyauchi S."/>
            <person name="Serrano A."/>
            <person name="Linde D."/>
            <person name="Babiker R."/>
            <person name="Drula E."/>
            <person name="Ayuso-Fernandez I."/>
            <person name="Pacheco R."/>
            <person name="Padilla G."/>
            <person name="Ferreira P."/>
            <person name="Barriuso J."/>
            <person name="Kellner H."/>
            <person name="Castanera R."/>
            <person name="Alfaro M."/>
            <person name="Ramirez L."/>
            <person name="Pisabarro A.G."/>
            <person name="Kuo A."/>
            <person name="Tritt A."/>
            <person name="Lipzen A."/>
            <person name="He G."/>
            <person name="Yan M."/>
            <person name="Ng V."/>
            <person name="Cullen D."/>
            <person name="Martin F."/>
            <person name="Rosso M.-N."/>
            <person name="Henrissat B."/>
            <person name="Hibbett D."/>
            <person name="Martinez A.T."/>
            <person name="Grigoriev I.V."/>
        </authorList>
    </citation>
    <scope>NUCLEOTIDE SEQUENCE</scope>
    <source>
        <strain evidence="1">CIRM-BRFM 674</strain>
    </source>
</reference>
<accession>A0A9P5YN55</accession>
<gene>
    <name evidence="1" type="ORF">BDN70DRAFT_819426</name>
</gene>
<feature type="non-terminal residue" evidence="1">
    <location>
        <position position="1"/>
    </location>
</feature>
<dbReference type="OrthoDB" id="3202607at2759"/>
<dbReference type="AlphaFoldDB" id="A0A9P5YN55"/>
<keyword evidence="2" id="KW-1185">Reference proteome</keyword>
<dbReference type="EMBL" id="MU155607">
    <property type="protein sequence ID" value="KAF9471896.1"/>
    <property type="molecule type" value="Genomic_DNA"/>
</dbReference>
<comment type="caution">
    <text evidence="1">The sequence shown here is derived from an EMBL/GenBank/DDBJ whole genome shotgun (WGS) entry which is preliminary data.</text>
</comment>
<dbReference type="Gene3D" id="3.60.130.30">
    <property type="match status" value="1"/>
</dbReference>
<evidence type="ECO:0000313" key="2">
    <source>
        <dbReference type="Proteomes" id="UP000807469"/>
    </source>
</evidence>
<protein>
    <submittedName>
        <fullName evidence="1">Uncharacterized protein</fullName>
    </submittedName>
</protein>
<evidence type="ECO:0000313" key="1">
    <source>
        <dbReference type="EMBL" id="KAF9471896.1"/>
    </source>
</evidence>
<dbReference type="Proteomes" id="UP000807469">
    <property type="component" value="Unassembled WGS sequence"/>
</dbReference>
<name>A0A9P5YN55_9AGAR</name>
<sequence>IARIAGHASASFATWAPNLYTYYEDHLDDLLDNDQSLKRNFPKSVWAACSINFGPRTVTREHRDYANLPFGWCSVTALGNFNAKTGGHLVLCSLNHLVDFPAGSTAHLPSAAIAHCNTPISKHEECCSIAQYTAGGIFRWVEQGFQPSASYVESLGKEELEEEIARMTERCKLGLSLYSTLDSLAEDQQARRVKLAETLDT</sequence>
<proteinExistence type="predicted"/>
<organism evidence="1 2">
    <name type="scientific">Pholiota conissans</name>
    <dbReference type="NCBI Taxonomy" id="109636"/>
    <lineage>
        <taxon>Eukaryota</taxon>
        <taxon>Fungi</taxon>
        <taxon>Dikarya</taxon>
        <taxon>Basidiomycota</taxon>
        <taxon>Agaricomycotina</taxon>
        <taxon>Agaricomycetes</taxon>
        <taxon>Agaricomycetidae</taxon>
        <taxon>Agaricales</taxon>
        <taxon>Agaricineae</taxon>
        <taxon>Strophariaceae</taxon>
        <taxon>Pholiota</taxon>
    </lineage>
</organism>